<gene>
    <name evidence="1" type="ORF">ACFS6I_10775</name>
</gene>
<evidence type="ECO:0000313" key="1">
    <source>
        <dbReference type="EMBL" id="MFD2904410.1"/>
    </source>
</evidence>
<accession>A0ABW5YV66</accession>
<dbReference type="Proteomes" id="UP001597509">
    <property type="component" value="Unassembled WGS sequence"/>
</dbReference>
<comment type="caution">
    <text evidence="1">The sequence shown here is derived from an EMBL/GenBank/DDBJ whole genome shotgun (WGS) entry which is preliminary data.</text>
</comment>
<sequence length="182" mass="20479">MIKWKEIDYKKRNKLLYAGAGLMLLLGWILAFQKTYNAYQINKQLSAQVGNDVSHNAQYQLVSKAKIMDSLAKVYQTDSTSWNDNFLSNASRAVNSPAIQVYFNNRPAKGVQLQSDTTAVRNKTLTIKGDYRAIVQSISELEKITTLGYLSAVNLKIDTKKVSPDQKKVIEGELGFKVLQLQ</sequence>
<organism evidence="1 2">
    <name type="scientific">Sphingobacterium anhuiense</name>
    <dbReference type="NCBI Taxonomy" id="493780"/>
    <lineage>
        <taxon>Bacteria</taxon>
        <taxon>Pseudomonadati</taxon>
        <taxon>Bacteroidota</taxon>
        <taxon>Sphingobacteriia</taxon>
        <taxon>Sphingobacteriales</taxon>
        <taxon>Sphingobacteriaceae</taxon>
        <taxon>Sphingobacterium</taxon>
    </lineage>
</organism>
<proteinExistence type="predicted"/>
<dbReference type="RefSeq" id="WP_380920366.1">
    <property type="nucleotide sequence ID" value="NZ_JBHUPE010000004.1"/>
</dbReference>
<evidence type="ECO:0008006" key="3">
    <source>
        <dbReference type="Google" id="ProtNLM"/>
    </source>
</evidence>
<name>A0ABW5YV66_9SPHI</name>
<dbReference type="EMBL" id="JBHUPE010000004">
    <property type="protein sequence ID" value="MFD2904410.1"/>
    <property type="molecule type" value="Genomic_DNA"/>
</dbReference>
<keyword evidence="2" id="KW-1185">Reference proteome</keyword>
<protein>
    <recommendedName>
        <fullName evidence="3">General secretion pathway protein M</fullName>
    </recommendedName>
</protein>
<evidence type="ECO:0000313" key="2">
    <source>
        <dbReference type="Proteomes" id="UP001597509"/>
    </source>
</evidence>
<reference evidence="2" key="1">
    <citation type="journal article" date="2019" name="Int. J. Syst. Evol. Microbiol.">
        <title>The Global Catalogue of Microorganisms (GCM) 10K type strain sequencing project: providing services to taxonomists for standard genome sequencing and annotation.</title>
        <authorList>
            <consortium name="The Broad Institute Genomics Platform"/>
            <consortium name="The Broad Institute Genome Sequencing Center for Infectious Disease"/>
            <person name="Wu L."/>
            <person name="Ma J."/>
        </authorList>
    </citation>
    <scope>NUCLEOTIDE SEQUENCE [LARGE SCALE GENOMIC DNA]</scope>
    <source>
        <strain evidence="2">KCTC 22209</strain>
    </source>
</reference>